<sequence length="160" mass="16655">MPEHESVDDSTIARLPVDSDVGPEDVADTSHADVLVVIAAGGALGSLARWAVGEALPAGSHGFPWSTFLENCTGAFALGALMVLVLDVWPTRRYLRPFLGVGVLGGYTTFSTYMFDARGLLAAGHEVTAFAYLAGTLLVGLLAVWLGIVGARAAVAGVRR</sequence>
<organism evidence="10">
    <name type="scientific">metagenome</name>
    <dbReference type="NCBI Taxonomy" id="256318"/>
    <lineage>
        <taxon>unclassified sequences</taxon>
        <taxon>metagenomes</taxon>
    </lineage>
</organism>
<gene>
    <name evidence="10" type="primary">crcB</name>
    <name evidence="10" type="ORF">NOCA1230014</name>
</gene>
<protein>
    <submittedName>
        <fullName evidence="10">Protein CrcB homolog 2</fullName>
    </submittedName>
</protein>
<keyword evidence="4 9" id="KW-1133">Transmembrane helix</keyword>
<evidence type="ECO:0000256" key="1">
    <source>
        <dbReference type="ARBA" id="ARBA00004651"/>
    </source>
</evidence>
<comment type="subcellular location">
    <subcellularLocation>
        <location evidence="1">Cell membrane</location>
        <topology evidence="1">Multi-pass membrane protein</topology>
    </subcellularLocation>
</comment>
<dbReference type="HAMAP" id="MF_00454">
    <property type="entry name" value="FluC"/>
    <property type="match status" value="1"/>
</dbReference>
<dbReference type="GO" id="GO:0005886">
    <property type="term" value="C:plasma membrane"/>
    <property type="evidence" value="ECO:0007669"/>
    <property type="project" value="UniProtKB-SubCell"/>
</dbReference>
<feature type="transmembrane region" description="Helical" evidence="9">
    <location>
        <begin position="68"/>
        <end position="86"/>
    </location>
</feature>
<evidence type="ECO:0000256" key="9">
    <source>
        <dbReference type="SAM" id="Phobius"/>
    </source>
</evidence>
<evidence type="ECO:0000256" key="2">
    <source>
        <dbReference type="ARBA" id="ARBA00022475"/>
    </source>
</evidence>
<dbReference type="PANTHER" id="PTHR28259">
    <property type="entry name" value="FLUORIDE EXPORT PROTEIN 1-RELATED"/>
    <property type="match status" value="1"/>
</dbReference>
<feature type="transmembrane region" description="Helical" evidence="9">
    <location>
        <begin position="127"/>
        <end position="151"/>
    </location>
</feature>
<evidence type="ECO:0000256" key="5">
    <source>
        <dbReference type="ARBA" id="ARBA00023136"/>
    </source>
</evidence>
<dbReference type="Pfam" id="PF02537">
    <property type="entry name" value="CRCB"/>
    <property type="match status" value="1"/>
</dbReference>
<accession>A0A2P2CIC2</accession>
<comment type="similarity">
    <text evidence="6">Belongs to the fluoride channel Fluc/FEX (TC 1.A.43) family.</text>
</comment>
<proteinExistence type="inferred from homology"/>
<reference evidence="10" key="1">
    <citation type="submission" date="2015-08" db="EMBL/GenBank/DDBJ databases">
        <authorList>
            <person name="Babu N.S."/>
            <person name="Beckwith C.J."/>
            <person name="Beseler K.G."/>
            <person name="Brison A."/>
            <person name="Carone J.V."/>
            <person name="Caskin T.P."/>
            <person name="Diamond M."/>
            <person name="Durham M.E."/>
            <person name="Foxe J.M."/>
            <person name="Go M."/>
            <person name="Henderson B.A."/>
            <person name="Jones I.B."/>
            <person name="McGettigan J.A."/>
            <person name="Micheletti S.J."/>
            <person name="Nasrallah M.E."/>
            <person name="Ortiz D."/>
            <person name="Piller C.R."/>
            <person name="Privatt S.R."/>
            <person name="Schneider S.L."/>
            <person name="Sharp S."/>
            <person name="Smith T.C."/>
            <person name="Stanton J.D."/>
            <person name="Ullery H.E."/>
            <person name="Wilson R.J."/>
            <person name="Serrano M.G."/>
            <person name="Buck G."/>
            <person name="Lee V."/>
            <person name="Wang Y."/>
            <person name="Carvalho R."/>
            <person name="Voegtly L."/>
            <person name="Shi R."/>
            <person name="Duckworth R."/>
            <person name="Johnson A."/>
            <person name="Loviza R."/>
            <person name="Walstead R."/>
            <person name="Shah Z."/>
            <person name="Kiflezghi M."/>
            <person name="Wade K."/>
            <person name="Ball S.L."/>
            <person name="Bradley K.W."/>
            <person name="Asai D.J."/>
            <person name="Bowman C.A."/>
            <person name="Russell D.A."/>
            <person name="Pope W.H."/>
            <person name="Jacobs-Sera D."/>
            <person name="Hendrix R.W."/>
            <person name="Hatfull G.F."/>
        </authorList>
    </citation>
    <scope>NUCLEOTIDE SEQUENCE</scope>
</reference>
<dbReference type="EMBL" id="CZKB01000016">
    <property type="protein sequence ID" value="CUR60752.1"/>
    <property type="molecule type" value="Genomic_DNA"/>
</dbReference>
<feature type="transmembrane region" description="Helical" evidence="9">
    <location>
        <begin position="98"/>
        <end position="115"/>
    </location>
</feature>
<evidence type="ECO:0000256" key="7">
    <source>
        <dbReference type="ARBA" id="ARBA00035585"/>
    </source>
</evidence>
<evidence type="ECO:0000313" key="10">
    <source>
        <dbReference type="EMBL" id="CUR60752.1"/>
    </source>
</evidence>
<dbReference type="InterPro" id="IPR003691">
    <property type="entry name" value="FluC"/>
</dbReference>
<keyword evidence="2" id="KW-1003">Cell membrane</keyword>
<dbReference type="AlphaFoldDB" id="A0A2P2CIC2"/>
<evidence type="ECO:0000256" key="3">
    <source>
        <dbReference type="ARBA" id="ARBA00022692"/>
    </source>
</evidence>
<keyword evidence="3 9" id="KW-0812">Transmembrane</keyword>
<dbReference type="GO" id="GO:1903425">
    <property type="term" value="F:fluoride transmembrane transporter activity"/>
    <property type="evidence" value="ECO:0007669"/>
    <property type="project" value="TreeGrafter"/>
</dbReference>
<evidence type="ECO:0000256" key="6">
    <source>
        <dbReference type="ARBA" id="ARBA00035120"/>
    </source>
</evidence>
<evidence type="ECO:0000256" key="8">
    <source>
        <dbReference type="SAM" id="MobiDB-lite"/>
    </source>
</evidence>
<evidence type="ECO:0000256" key="4">
    <source>
        <dbReference type="ARBA" id="ARBA00022989"/>
    </source>
</evidence>
<keyword evidence="5 9" id="KW-0472">Membrane</keyword>
<feature type="region of interest" description="Disordered" evidence="8">
    <location>
        <begin position="1"/>
        <end position="25"/>
    </location>
</feature>
<comment type="catalytic activity">
    <reaction evidence="7">
        <text>fluoride(in) = fluoride(out)</text>
        <dbReference type="Rhea" id="RHEA:76159"/>
        <dbReference type="ChEBI" id="CHEBI:17051"/>
    </reaction>
    <physiologicalReaction direction="left-to-right" evidence="7">
        <dbReference type="Rhea" id="RHEA:76160"/>
    </physiologicalReaction>
</comment>
<name>A0A2P2CIC2_9ZZZZ</name>
<dbReference type="PANTHER" id="PTHR28259:SF1">
    <property type="entry name" value="FLUORIDE EXPORT PROTEIN 1-RELATED"/>
    <property type="match status" value="1"/>
</dbReference>